<name>A0ABY7M9J6_9CHLR</name>
<dbReference type="NCBIfam" id="NF004043">
    <property type="entry name" value="PRK05560.1"/>
    <property type="match status" value="1"/>
</dbReference>
<feature type="domain" description="Topo IIA-type catalytic" evidence="11">
    <location>
        <begin position="35"/>
        <end position="528"/>
    </location>
</feature>
<evidence type="ECO:0000256" key="7">
    <source>
        <dbReference type="ARBA" id="ARBA00023235"/>
    </source>
</evidence>
<protein>
    <recommendedName>
        <fullName evidence="8">DNA gyrase subunit A</fullName>
        <ecNumber evidence="8">5.6.2.2</ecNumber>
    </recommendedName>
</protein>
<dbReference type="Gene3D" id="1.10.268.10">
    <property type="entry name" value="Topoisomerase, domain 3"/>
    <property type="match status" value="1"/>
</dbReference>
<comment type="function">
    <text evidence="8">A type II topoisomerase that negatively supercoils closed circular double-stranded (ds) DNA in an ATP-dependent manner to modulate DNA topology and maintain chromosomes in an underwound state. Negative supercoiling favors strand separation, and DNA replication, transcription, recombination and repair, all of which involve strand separation. Also able to catalyze the interconversion of other topological isomers of dsDNA rings, including catenanes and knotted rings. Type II topoisomerases break and join 2 DNA strands simultaneously in an ATP-dependent manner.</text>
</comment>
<comment type="subunit">
    <text evidence="8">Heterotetramer, composed of two GyrA and two GyrB chains. In the heterotetramer, GyrA contains the active site tyrosine that forms a transient covalent intermediate with DNA, while GyrB binds cofactors and catalyzes ATP hydrolysis.</text>
</comment>
<dbReference type="RefSeq" id="WP_270057712.1">
    <property type="nucleotide sequence ID" value="NZ_CP115149.1"/>
</dbReference>
<comment type="similarity">
    <text evidence="2 8">Belongs to the type II topoisomerase GyrA/ParC subunit family.</text>
</comment>
<dbReference type="Gene3D" id="2.120.10.90">
    <property type="entry name" value="DNA gyrase/topoisomerase IV, subunit A, C-terminal"/>
    <property type="match status" value="1"/>
</dbReference>
<evidence type="ECO:0000256" key="6">
    <source>
        <dbReference type="ARBA" id="ARBA00023125"/>
    </source>
</evidence>
<dbReference type="Gene3D" id="3.90.199.10">
    <property type="entry name" value="Topoisomerase II, domain 5"/>
    <property type="match status" value="1"/>
</dbReference>
<evidence type="ECO:0000256" key="1">
    <source>
        <dbReference type="ARBA" id="ARBA00000185"/>
    </source>
</evidence>
<dbReference type="SMART" id="SM00434">
    <property type="entry name" value="TOP4c"/>
    <property type="match status" value="1"/>
</dbReference>
<organism evidence="12 13">
    <name type="scientific">Tepidiforma flava</name>
    <dbReference type="NCBI Taxonomy" id="3004094"/>
    <lineage>
        <taxon>Bacteria</taxon>
        <taxon>Bacillati</taxon>
        <taxon>Chloroflexota</taxon>
        <taxon>Tepidiformia</taxon>
        <taxon>Tepidiformales</taxon>
        <taxon>Tepidiformaceae</taxon>
        <taxon>Tepidiforma</taxon>
    </lineage>
</organism>
<feature type="active site" description="O-(5'-phospho-DNA)-tyrosine intermediate" evidence="8 9">
    <location>
        <position position="123"/>
    </location>
</feature>
<evidence type="ECO:0000256" key="9">
    <source>
        <dbReference type="PROSITE-ProRule" id="PRU01384"/>
    </source>
</evidence>
<dbReference type="CDD" id="cd00187">
    <property type="entry name" value="TOP4c"/>
    <property type="match status" value="1"/>
</dbReference>
<dbReference type="InterPro" id="IPR006691">
    <property type="entry name" value="GyrA/parC_rep"/>
</dbReference>
<feature type="region of interest" description="Disordered" evidence="10">
    <location>
        <begin position="838"/>
        <end position="888"/>
    </location>
</feature>
<dbReference type="InterPro" id="IPR013758">
    <property type="entry name" value="Topo_IIA_A/C_ab"/>
</dbReference>
<reference evidence="12 13" key="1">
    <citation type="journal article" date="2023" name="ISME J.">
        <title>Thermophilic Dehalococcoidia with unusual traits shed light on an unexpected past.</title>
        <authorList>
            <person name="Palmer M."/>
            <person name="Covington J.K."/>
            <person name="Zhou E.M."/>
            <person name="Thomas S.C."/>
            <person name="Habib N."/>
            <person name="Seymour C.O."/>
            <person name="Lai D."/>
            <person name="Johnston J."/>
            <person name="Hashimi A."/>
            <person name="Jiao J.Y."/>
            <person name="Muok A.R."/>
            <person name="Liu L."/>
            <person name="Xian W.D."/>
            <person name="Zhi X.Y."/>
            <person name="Li M.M."/>
            <person name="Silva L.P."/>
            <person name="Bowen B.P."/>
            <person name="Louie K."/>
            <person name="Briegel A."/>
            <person name="Pett-Ridge J."/>
            <person name="Weber P.K."/>
            <person name="Tocheva E.I."/>
            <person name="Woyke T."/>
            <person name="Northen T.R."/>
            <person name="Mayali X."/>
            <person name="Li W.J."/>
            <person name="Hedlund B.P."/>
        </authorList>
    </citation>
    <scope>NUCLEOTIDE SEQUENCE [LARGE SCALE GENOMIC DNA]</scope>
    <source>
        <strain evidence="12 13">YIM 72310</strain>
    </source>
</reference>
<comment type="catalytic activity">
    <reaction evidence="1 8 9">
        <text>ATP-dependent breakage, passage and rejoining of double-stranded DNA.</text>
        <dbReference type="EC" id="5.6.2.2"/>
    </reaction>
</comment>
<evidence type="ECO:0000256" key="3">
    <source>
        <dbReference type="ARBA" id="ARBA00022741"/>
    </source>
</evidence>
<accession>A0ABY7M9J6</accession>
<evidence type="ECO:0000256" key="4">
    <source>
        <dbReference type="ARBA" id="ARBA00022840"/>
    </source>
</evidence>
<keyword evidence="4 8" id="KW-0067">ATP-binding</keyword>
<evidence type="ECO:0000313" key="12">
    <source>
        <dbReference type="EMBL" id="WBL37199.1"/>
    </source>
</evidence>
<evidence type="ECO:0000256" key="2">
    <source>
        <dbReference type="ARBA" id="ARBA00008263"/>
    </source>
</evidence>
<dbReference type="SUPFAM" id="SSF56719">
    <property type="entry name" value="Type II DNA topoisomerase"/>
    <property type="match status" value="1"/>
</dbReference>
<dbReference type="NCBIfam" id="TIGR01063">
    <property type="entry name" value="gyrA"/>
    <property type="match status" value="1"/>
</dbReference>
<feature type="short sequence motif" description="GyrA-box" evidence="8">
    <location>
        <begin position="555"/>
        <end position="561"/>
    </location>
</feature>
<dbReference type="PANTHER" id="PTHR43493">
    <property type="entry name" value="DNA GYRASE/TOPOISOMERASE SUBUNIT A"/>
    <property type="match status" value="1"/>
</dbReference>
<dbReference type="PROSITE" id="PS52040">
    <property type="entry name" value="TOPO_IIA"/>
    <property type="match status" value="1"/>
</dbReference>
<proteinExistence type="inferred from homology"/>
<dbReference type="EC" id="5.6.2.2" evidence="8"/>
<evidence type="ECO:0000313" key="13">
    <source>
        <dbReference type="Proteomes" id="UP001212803"/>
    </source>
</evidence>
<dbReference type="Gene3D" id="3.30.1360.40">
    <property type="match status" value="1"/>
</dbReference>
<sequence>MSIEPTSQIRPVQIEQEMRTSYLDYAMSVIVSRALPDVRDGLKPVQRRILWGMYEGGARAGTAYRKSAATVGDVMGKYHPHGDQAVYDTLVRMAQDFSLRYPLVDGQGNFGSVDGDPPAAMRYTEARMSAIAEEMLADIDQNTVDFEPNYDGRHEQPSILPARIPNLLLNGSAGIAVGMATSIPPHNLGEIADAVSMLIENPETTTLDDLLTVIQGPDFPTYGIALVGKDRAQLRTAYGEGHGRITMHARTHVEESSRGRTSIIVTELPYQVNKAQLIEKIADLVRDRKIDGIADLRDESDRNGMRIVIELKKEGSVQQVKNLLFKHTAMRSTFAINMMAIVDGAPRRLGLKRALELFIDHRREVIRRRTEFQLEKAREREHILQGLLRAIDLIDAVIATIRASESAQHAIELLQGNGLVQLERLPANSPAGIRALAQRNPFTFSEVQARAIVDMQLRRLAGLERQALLSEYEELIKKIAELEDLLANPRKIDFLIRDDMQELKKKYGDPRRTEIVEADPEDFREEDLIPHQDCVVTLSIRNYIKRMPLEEFRRQRRGGQGARGAAIREEDAVMKLVVCDSHDNLLFFTDRGKVYHLRAFDVPDTKKQAKGLPIVNLIDVEPGERVTAILPVRSYDRDFILLATRKGEIKKTRLSEFEEVRRNGKIAFNLEPDDQLIAARAATNETHVILVSSEGMAIRFKIDDLRDASRTSGGVRGMKLTGDGYVVGVETTDDGADLLIISERGFGKRTAIDEYPVQGRGGQGVKTLNITDKTGKVAACRMVTPGQDLMLVTRDGIVVRTRVDGISRIGRNTQGVTVMRVNEGDAVASIAAFTMSDDEAKGRSRARGAANGADPGANLNETLPLDLDGDADGDGNGAEDAPGDDADA</sequence>
<comment type="subcellular location">
    <subcellularLocation>
        <location evidence="8">Cytoplasm</location>
    </subcellularLocation>
</comment>
<evidence type="ECO:0000256" key="10">
    <source>
        <dbReference type="SAM" id="MobiDB-lite"/>
    </source>
</evidence>
<dbReference type="GO" id="GO:0003918">
    <property type="term" value="F:DNA topoisomerase type II (double strand cut, ATP-hydrolyzing) activity"/>
    <property type="evidence" value="ECO:0007669"/>
    <property type="project" value="UniProtKB-EC"/>
</dbReference>
<dbReference type="InterPro" id="IPR002205">
    <property type="entry name" value="Topo_IIA_dom_A"/>
</dbReference>
<keyword evidence="6 8" id="KW-0238">DNA-binding</keyword>
<dbReference type="HAMAP" id="MF_01897">
    <property type="entry name" value="GyrA"/>
    <property type="match status" value="1"/>
</dbReference>
<keyword evidence="7 8" id="KW-0413">Isomerase</keyword>
<evidence type="ECO:0000256" key="8">
    <source>
        <dbReference type="HAMAP-Rule" id="MF_01897"/>
    </source>
</evidence>
<dbReference type="EMBL" id="CP115149">
    <property type="protein sequence ID" value="WBL37199.1"/>
    <property type="molecule type" value="Genomic_DNA"/>
</dbReference>
<evidence type="ECO:0000256" key="5">
    <source>
        <dbReference type="ARBA" id="ARBA00023029"/>
    </source>
</evidence>
<dbReference type="Pfam" id="PF00521">
    <property type="entry name" value="DNA_topoisoIV"/>
    <property type="match status" value="1"/>
</dbReference>
<keyword evidence="13" id="KW-1185">Reference proteome</keyword>
<evidence type="ECO:0000259" key="11">
    <source>
        <dbReference type="PROSITE" id="PS52040"/>
    </source>
</evidence>
<dbReference type="InterPro" id="IPR013760">
    <property type="entry name" value="Topo_IIA-like_dom_sf"/>
</dbReference>
<dbReference type="NCBIfam" id="NF004044">
    <property type="entry name" value="PRK05561.1"/>
    <property type="match status" value="1"/>
</dbReference>
<dbReference type="Pfam" id="PF03989">
    <property type="entry name" value="DNA_gyraseA_C"/>
    <property type="match status" value="6"/>
</dbReference>
<keyword evidence="8" id="KW-0963">Cytoplasm</keyword>
<comment type="miscellaneous">
    <text evidence="8">Few gyrases are as efficient as E.coli at forming negative supercoils. Not all organisms have 2 type II topoisomerases; in organisms with a single type II topoisomerase this enzyme also has to decatenate newly replicated chromosomes.</text>
</comment>
<dbReference type="InterPro" id="IPR050220">
    <property type="entry name" value="Type_II_DNA_Topoisomerases"/>
</dbReference>
<dbReference type="Proteomes" id="UP001212803">
    <property type="component" value="Chromosome"/>
</dbReference>
<dbReference type="InterPro" id="IPR005743">
    <property type="entry name" value="GyrA"/>
</dbReference>
<gene>
    <name evidence="8 12" type="primary">gyrA</name>
    <name evidence="12" type="ORF">O0235_06430</name>
</gene>
<dbReference type="PANTHER" id="PTHR43493:SF5">
    <property type="entry name" value="DNA GYRASE SUBUNIT A, CHLOROPLASTIC_MITOCHONDRIAL"/>
    <property type="match status" value="1"/>
</dbReference>
<dbReference type="SUPFAM" id="SSF101904">
    <property type="entry name" value="GyrA/ParC C-terminal domain-like"/>
    <property type="match status" value="1"/>
</dbReference>
<dbReference type="InterPro" id="IPR035516">
    <property type="entry name" value="Gyrase/topoIV_suA_C"/>
</dbReference>
<dbReference type="InterPro" id="IPR013757">
    <property type="entry name" value="Topo_IIA_A_a_sf"/>
</dbReference>
<keyword evidence="3 8" id="KW-0547">Nucleotide-binding</keyword>
<keyword evidence="5 8" id="KW-0799">Topoisomerase</keyword>